<gene>
    <name evidence="1" type="ORF">L6452_32494</name>
</gene>
<reference evidence="2" key="1">
    <citation type="journal article" date="2022" name="Mol. Ecol. Resour.">
        <title>The genomes of chicory, endive, great burdock and yacon provide insights into Asteraceae palaeo-polyploidization history and plant inulin production.</title>
        <authorList>
            <person name="Fan W."/>
            <person name="Wang S."/>
            <person name="Wang H."/>
            <person name="Wang A."/>
            <person name="Jiang F."/>
            <person name="Liu H."/>
            <person name="Zhao H."/>
            <person name="Xu D."/>
            <person name="Zhang Y."/>
        </authorList>
    </citation>
    <scope>NUCLEOTIDE SEQUENCE [LARGE SCALE GENOMIC DNA]</scope>
    <source>
        <strain evidence="2">cv. Niubang</strain>
    </source>
</reference>
<reference evidence="1 2" key="2">
    <citation type="journal article" date="2022" name="Mol. Ecol. Resour.">
        <title>The genomes of chicory, endive, great burdock and yacon provide insights into Asteraceae paleo-polyploidization history and plant inulin production.</title>
        <authorList>
            <person name="Fan W."/>
            <person name="Wang S."/>
            <person name="Wang H."/>
            <person name="Wang A."/>
            <person name="Jiang F."/>
            <person name="Liu H."/>
            <person name="Zhao H."/>
            <person name="Xu D."/>
            <person name="Zhang Y."/>
        </authorList>
    </citation>
    <scope>NUCLEOTIDE SEQUENCE [LARGE SCALE GENOMIC DNA]</scope>
    <source>
        <strain evidence="2">cv. Niubang</strain>
    </source>
</reference>
<comment type="caution">
    <text evidence="1">The sequence shown here is derived from an EMBL/GenBank/DDBJ whole genome shotgun (WGS) entry which is preliminary data.</text>
</comment>
<keyword evidence="2" id="KW-1185">Reference proteome</keyword>
<accession>A0ACB8Z5M7</accession>
<protein>
    <submittedName>
        <fullName evidence="1">Uncharacterized protein</fullName>
    </submittedName>
</protein>
<sequence length="337" mass="36753">MDADHATANSNSISQGKGNFESESNRSSAVKSDDKLVVDNGISGDFITSEPLVDERIPIVGEYIMNSEKYMREVIKKFDSEAACIPKPNEKFRSVPTALNLPKYVFGQSGVANHVQSMSGNIFTRVETANNAHLMTGGENDVGHGGNVTKRDKSVGFSLNQVQASPKFVLVEVNFVKSVSDVVMKEGLENHVDSLNANSVKQSGNVWANKGVTLADKIKGQIHGNNMTWRPKPIKVDQKKVNPSIGVVQNREGCVTKEVGQSSGTKEKDVDGNQISEPRKDGARDLNKSQRSTSSIQEQNVGKNKNVSSQEQSVHASVARGNDENMGIWKRDLLVWV</sequence>
<organism evidence="1 2">
    <name type="scientific">Arctium lappa</name>
    <name type="common">Greater burdock</name>
    <name type="synonym">Lappa major</name>
    <dbReference type="NCBI Taxonomy" id="4217"/>
    <lineage>
        <taxon>Eukaryota</taxon>
        <taxon>Viridiplantae</taxon>
        <taxon>Streptophyta</taxon>
        <taxon>Embryophyta</taxon>
        <taxon>Tracheophyta</taxon>
        <taxon>Spermatophyta</taxon>
        <taxon>Magnoliopsida</taxon>
        <taxon>eudicotyledons</taxon>
        <taxon>Gunneridae</taxon>
        <taxon>Pentapetalae</taxon>
        <taxon>asterids</taxon>
        <taxon>campanulids</taxon>
        <taxon>Asterales</taxon>
        <taxon>Asteraceae</taxon>
        <taxon>Carduoideae</taxon>
        <taxon>Cardueae</taxon>
        <taxon>Arctiinae</taxon>
        <taxon>Arctium</taxon>
    </lineage>
</organism>
<evidence type="ECO:0000313" key="2">
    <source>
        <dbReference type="Proteomes" id="UP001055879"/>
    </source>
</evidence>
<name>A0ACB8Z5M7_ARCLA</name>
<proteinExistence type="predicted"/>
<dbReference type="Proteomes" id="UP001055879">
    <property type="component" value="Linkage Group LG11"/>
</dbReference>
<evidence type="ECO:0000313" key="1">
    <source>
        <dbReference type="EMBL" id="KAI3692673.1"/>
    </source>
</evidence>
<dbReference type="EMBL" id="CM042057">
    <property type="protein sequence ID" value="KAI3692673.1"/>
    <property type="molecule type" value="Genomic_DNA"/>
</dbReference>